<sequence length="432" mass="47771">MAPTVSKLSTAFPADEMVGLLKFIDNNIQEMVRTLRGQGAEVRGKVKALIQKYVDLIADILRECMYFRNFIKIIQRNLEGIENILTLVLKGSVSEILADLRLEKYLSVFEKEDLINAVQLMQTNFDIEQVNLPTKWAKEAIHDRIQDYRLELMTVKDRIQEVKEEGEKCHQSCQEITQRLKMFFREIDEIQEAIISLLGDQHAEKGRLTAKYMTTGGIALTCLVLCVTGGAQAGLTCLGVTLEGAASAVVTGTLGIGCFGASAAVVDIGGQLKEVEKIKVALEDLKGQTTSMTEDASKQKIAWQEIQTQAEKIVHYIDNSKMEKTADALKDPRRRTPVQEVLDGVHDVLEDVAILQDNIVRFKKEAASVQDSLVKAILMKDTDGVLTSPGEKSTSLLQSLGDLITGTVKALKMTSEDGRVSQVMALKSLKLE</sequence>
<dbReference type="RefSeq" id="XP_019646035.1">
    <property type="nucleotide sequence ID" value="XM_019790476.1"/>
</dbReference>
<reference evidence="3" key="1">
    <citation type="submission" date="2025-08" db="UniProtKB">
        <authorList>
            <consortium name="RefSeq"/>
        </authorList>
    </citation>
    <scope>IDENTIFICATION</scope>
    <source>
        <tissue evidence="3">Gonad</tissue>
    </source>
</reference>
<protein>
    <submittedName>
        <fullName evidence="3">Uncharacterized protein LOC109486617</fullName>
    </submittedName>
</protein>
<dbReference type="Proteomes" id="UP000515135">
    <property type="component" value="Unplaced"/>
</dbReference>
<keyword evidence="1" id="KW-0175">Coiled coil</keyword>
<dbReference type="KEGG" id="bbel:109486617"/>
<dbReference type="OrthoDB" id="10048099at2759"/>
<accession>A0A6P4ZXY7</accession>
<dbReference type="GeneID" id="109486617"/>
<proteinExistence type="predicted"/>
<evidence type="ECO:0000313" key="2">
    <source>
        <dbReference type="Proteomes" id="UP000515135"/>
    </source>
</evidence>
<dbReference type="AlphaFoldDB" id="A0A6P4ZXY7"/>
<gene>
    <name evidence="3" type="primary">LOC109486617</name>
</gene>
<organism evidence="2 3">
    <name type="scientific">Branchiostoma belcheri</name>
    <name type="common">Amphioxus</name>
    <dbReference type="NCBI Taxonomy" id="7741"/>
    <lineage>
        <taxon>Eukaryota</taxon>
        <taxon>Metazoa</taxon>
        <taxon>Chordata</taxon>
        <taxon>Cephalochordata</taxon>
        <taxon>Leptocardii</taxon>
        <taxon>Amphioxiformes</taxon>
        <taxon>Branchiostomatidae</taxon>
        <taxon>Branchiostoma</taxon>
    </lineage>
</organism>
<evidence type="ECO:0000313" key="3">
    <source>
        <dbReference type="RefSeq" id="XP_019646035.1"/>
    </source>
</evidence>
<keyword evidence="2" id="KW-1185">Reference proteome</keyword>
<feature type="coiled-coil region" evidence="1">
    <location>
        <begin position="145"/>
        <end position="193"/>
    </location>
</feature>
<name>A0A6P4ZXY7_BRABE</name>
<evidence type="ECO:0000256" key="1">
    <source>
        <dbReference type="SAM" id="Coils"/>
    </source>
</evidence>